<comment type="caution">
    <text evidence="14">The sequence shown here is derived from an EMBL/GenBank/DDBJ whole genome shotgun (WGS) entry which is preliminary data.</text>
</comment>
<dbReference type="GO" id="GO:0046820">
    <property type="term" value="F:4-amino-4-deoxychorismate synthase activity"/>
    <property type="evidence" value="ECO:0007669"/>
    <property type="project" value="UniProtKB-EC"/>
</dbReference>
<evidence type="ECO:0000256" key="10">
    <source>
        <dbReference type="SAM" id="MobiDB-lite"/>
    </source>
</evidence>
<dbReference type="PRINTS" id="PR00097">
    <property type="entry name" value="ANTSNTHASEII"/>
</dbReference>
<evidence type="ECO:0000259" key="12">
    <source>
        <dbReference type="Pfam" id="PF00425"/>
    </source>
</evidence>
<dbReference type="InterPro" id="IPR029062">
    <property type="entry name" value="Class_I_gatase-like"/>
</dbReference>
<evidence type="ECO:0000256" key="7">
    <source>
        <dbReference type="ARBA" id="ARBA00022962"/>
    </source>
</evidence>
<dbReference type="InterPro" id="IPR006805">
    <property type="entry name" value="Anth_synth_I_N"/>
</dbReference>
<dbReference type="SUPFAM" id="SSF52317">
    <property type="entry name" value="Class I glutamine amidotransferase-like"/>
    <property type="match status" value="1"/>
</dbReference>
<dbReference type="EC" id="2.6.1.85" evidence="4"/>
<dbReference type="GO" id="GO:0046654">
    <property type="term" value="P:tetrahydrofolate biosynthetic process"/>
    <property type="evidence" value="ECO:0007669"/>
    <property type="project" value="UniProtKB-UniPathway"/>
</dbReference>
<dbReference type="InterPro" id="IPR019999">
    <property type="entry name" value="Anth_synth_I-like"/>
</dbReference>
<dbReference type="InterPro" id="IPR010117">
    <property type="entry name" value="PabB_fungal"/>
</dbReference>
<dbReference type="EMBL" id="CAJPDQ010000041">
    <property type="protein sequence ID" value="CAF9931982.1"/>
    <property type="molecule type" value="Genomic_DNA"/>
</dbReference>
<dbReference type="GO" id="GO:0008153">
    <property type="term" value="P:4-aminobenzoate biosynthetic process"/>
    <property type="evidence" value="ECO:0007669"/>
    <property type="project" value="TreeGrafter"/>
</dbReference>
<dbReference type="NCBIfam" id="TIGR01823">
    <property type="entry name" value="PabB-fungal"/>
    <property type="match status" value="1"/>
</dbReference>
<keyword evidence="15" id="KW-1185">Reference proteome</keyword>
<dbReference type="Pfam" id="PF00117">
    <property type="entry name" value="GATase"/>
    <property type="match status" value="1"/>
</dbReference>
<evidence type="ECO:0000313" key="14">
    <source>
        <dbReference type="EMBL" id="CAF9931982.1"/>
    </source>
</evidence>
<dbReference type="InterPro" id="IPR017926">
    <property type="entry name" value="GATASE"/>
</dbReference>
<dbReference type="SUPFAM" id="SSF56322">
    <property type="entry name" value="ADC synthase"/>
    <property type="match status" value="1"/>
</dbReference>
<feature type="domain" description="Glutamine amidotransferase" evidence="11">
    <location>
        <begin position="8"/>
        <end position="202"/>
    </location>
</feature>
<dbReference type="PANTHER" id="PTHR11236">
    <property type="entry name" value="AMINOBENZOATE/ANTHRANILATE SYNTHASE"/>
    <property type="match status" value="1"/>
</dbReference>
<protein>
    <recommendedName>
        <fullName evidence="4">aminodeoxychorismate synthase</fullName>
        <ecNumber evidence="4">2.6.1.85</ecNumber>
    </recommendedName>
    <alternativeName>
        <fullName evidence="8">Para-aminobenzoate synthase</fullName>
    </alternativeName>
    <alternativeName>
        <fullName evidence="9">p-aminobenzoic acid synthase</fullName>
    </alternativeName>
</protein>
<name>A0A8H3FZT1_9LECA</name>
<dbReference type="GO" id="GO:0005737">
    <property type="term" value="C:cytoplasm"/>
    <property type="evidence" value="ECO:0007669"/>
    <property type="project" value="TreeGrafter"/>
</dbReference>
<proteinExistence type="inferred from homology"/>
<gene>
    <name evidence="14" type="ORF">GOMPHAMPRED_006466</name>
</gene>
<evidence type="ECO:0000259" key="13">
    <source>
        <dbReference type="Pfam" id="PF04715"/>
    </source>
</evidence>
<keyword evidence="6" id="KW-0289">Folate biosynthesis</keyword>
<organism evidence="14 15">
    <name type="scientific">Gomphillus americanus</name>
    <dbReference type="NCBI Taxonomy" id="1940652"/>
    <lineage>
        <taxon>Eukaryota</taxon>
        <taxon>Fungi</taxon>
        <taxon>Dikarya</taxon>
        <taxon>Ascomycota</taxon>
        <taxon>Pezizomycotina</taxon>
        <taxon>Lecanoromycetes</taxon>
        <taxon>OSLEUM clade</taxon>
        <taxon>Ostropomycetidae</taxon>
        <taxon>Ostropales</taxon>
        <taxon>Graphidaceae</taxon>
        <taxon>Gomphilloideae</taxon>
        <taxon>Gomphillus</taxon>
    </lineage>
</organism>
<feature type="compositionally biased region" description="Polar residues" evidence="10">
    <location>
        <begin position="242"/>
        <end position="254"/>
    </location>
</feature>
<dbReference type="Proteomes" id="UP000664169">
    <property type="component" value="Unassembled WGS sequence"/>
</dbReference>
<dbReference type="PRINTS" id="PR00099">
    <property type="entry name" value="CPSGATASE"/>
</dbReference>
<dbReference type="Pfam" id="PF04715">
    <property type="entry name" value="Anth_synt_I_N"/>
    <property type="match status" value="1"/>
</dbReference>
<evidence type="ECO:0000256" key="6">
    <source>
        <dbReference type="ARBA" id="ARBA00022909"/>
    </source>
</evidence>
<evidence type="ECO:0000256" key="3">
    <source>
        <dbReference type="ARBA" id="ARBA00005970"/>
    </source>
</evidence>
<dbReference type="InterPro" id="IPR005801">
    <property type="entry name" value="ADC_synthase"/>
</dbReference>
<comment type="catalytic activity">
    <reaction evidence="1">
        <text>chorismate + L-glutamine = 4-amino-4-deoxychorismate + L-glutamate</text>
        <dbReference type="Rhea" id="RHEA:11672"/>
        <dbReference type="ChEBI" id="CHEBI:29748"/>
        <dbReference type="ChEBI" id="CHEBI:29985"/>
        <dbReference type="ChEBI" id="CHEBI:58359"/>
        <dbReference type="ChEBI" id="CHEBI:58406"/>
        <dbReference type="EC" id="2.6.1.85"/>
    </reaction>
</comment>
<evidence type="ECO:0000256" key="9">
    <source>
        <dbReference type="ARBA" id="ARBA00031904"/>
    </source>
</evidence>
<feature type="domain" description="Chorismate-utilising enzyme C-terminal" evidence="12">
    <location>
        <begin position="477"/>
        <end position="763"/>
    </location>
</feature>
<evidence type="ECO:0000256" key="8">
    <source>
        <dbReference type="ARBA" id="ARBA00031329"/>
    </source>
</evidence>
<sequence length="773" mass="85153">MSRVRVLFIDAYDSFTNNIVSLVENQLGVEVTKIHIDSYVGDLATFIQPFDAVIAGPGPGNPEVLDDVGIIASLWRIDETHIKPVLGVCLGFQSLVCAFGGRMERLSRPRHGISTQVDTCGKDLFNGLTDFQTVQYHSLRANLGQPEPSCIASEPCSELTPLAWDLSDPSGGPILMSVKHRLKPFWGIQFHPESILSSSEAKNVIRNWWLLCKKWNQSREDLRGVEKTQSCSLNNDASGDTYTVDSLSPSSMPATPSSENSMSSNTSYTTTRESSIAENYVHTAIPLDRLTVSDIVHRLELQNDEFVVLDSEQRLMANLGRYSIIGQVDRITTKLTYQAGNGVIKITTAEYTALEQVGSLKSALSYLKNYLNQHKVENGYRDIPFWGGLMGYITYEGCLETIGIPTQTHANRDDMCFAFVERSIVIDHLHGVVILQSIKSGDEIWLQSTSSKLLGTSPTTSIKPATPEALISRLPEKSSYMSKIDRCQEEIQAGNSYELCLTNQAAFKSRKSPSCTSWQKYQTLRALNPAPFASYLHMNSATILSTSPERFLNWARPTLDEHGRSLSVCQFRPIKGTVQKTQILPDGTPHGVALQEAMQILSTPKETAENLMIVDLIRHDLHGVVGSGNVTVPTLMQVEEYATVYQLVSVIEGSIYSTPALSSRTSGIDVLASSLPPGSMTGTPKRRACEILNTLEDEPRSIYSGVIGYMCVGGGGDFSVTIRTVFKWDDEDEGGNETWRIGAGGAITILSDVQGEWEEMCGKLGSTRRLFKE</sequence>
<dbReference type="AlphaFoldDB" id="A0A8H3FZT1"/>
<dbReference type="Gene3D" id="3.40.50.880">
    <property type="match status" value="1"/>
</dbReference>
<keyword evidence="7" id="KW-0315">Glutamine amidotransferase</keyword>
<comment type="pathway">
    <text evidence="2">Cofactor biosynthesis; tetrahydrofolate biosynthesis; 4-aminobenzoate from chorismate: step 1/2.</text>
</comment>
<evidence type="ECO:0000256" key="5">
    <source>
        <dbReference type="ARBA" id="ARBA00022679"/>
    </source>
</evidence>
<dbReference type="InterPro" id="IPR015890">
    <property type="entry name" value="Chorismate_C"/>
</dbReference>
<dbReference type="InterPro" id="IPR006221">
    <property type="entry name" value="TrpG/PapA_dom"/>
</dbReference>
<dbReference type="Pfam" id="PF00425">
    <property type="entry name" value="Chorismate_bind"/>
    <property type="match status" value="1"/>
</dbReference>
<evidence type="ECO:0000256" key="1">
    <source>
        <dbReference type="ARBA" id="ARBA00001000"/>
    </source>
</evidence>
<dbReference type="PRINTS" id="PR00096">
    <property type="entry name" value="GATASE"/>
</dbReference>
<accession>A0A8H3FZT1</accession>
<dbReference type="Gene3D" id="3.60.120.10">
    <property type="entry name" value="Anthranilate synthase"/>
    <property type="match status" value="1"/>
</dbReference>
<evidence type="ECO:0000259" key="11">
    <source>
        <dbReference type="Pfam" id="PF00117"/>
    </source>
</evidence>
<feature type="region of interest" description="Disordered" evidence="10">
    <location>
        <begin position="242"/>
        <end position="269"/>
    </location>
</feature>
<evidence type="ECO:0000256" key="4">
    <source>
        <dbReference type="ARBA" id="ARBA00013139"/>
    </source>
</evidence>
<keyword evidence="5" id="KW-0808">Transferase</keyword>
<feature type="compositionally biased region" description="Low complexity" evidence="10">
    <location>
        <begin position="255"/>
        <end position="269"/>
    </location>
</feature>
<dbReference type="UniPathway" id="UPA00077">
    <property type="reaction ID" value="UER00149"/>
</dbReference>
<dbReference type="PANTHER" id="PTHR11236:SF18">
    <property type="entry name" value="AMINODEOXYCHORISMATE SYNTHASE"/>
    <property type="match status" value="1"/>
</dbReference>
<dbReference type="PROSITE" id="PS51273">
    <property type="entry name" value="GATASE_TYPE_1"/>
    <property type="match status" value="1"/>
</dbReference>
<dbReference type="OrthoDB" id="64220at2759"/>
<feature type="domain" description="Anthranilate synthase component I N-terminal" evidence="13">
    <location>
        <begin position="291"/>
        <end position="431"/>
    </location>
</feature>
<comment type="similarity">
    <text evidence="3">In the C-terminal section; belongs to the anthranilate synthase component I family.</text>
</comment>
<evidence type="ECO:0000256" key="2">
    <source>
        <dbReference type="ARBA" id="ARBA00005009"/>
    </source>
</evidence>
<dbReference type="CDD" id="cd01743">
    <property type="entry name" value="GATase1_Anthranilate_Synthase"/>
    <property type="match status" value="1"/>
</dbReference>
<evidence type="ECO:0000313" key="15">
    <source>
        <dbReference type="Proteomes" id="UP000664169"/>
    </source>
</evidence>
<dbReference type="GO" id="GO:0000162">
    <property type="term" value="P:L-tryptophan biosynthetic process"/>
    <property type="evidence" value="ECO:0007669"/>
    <property type="project" value="TreeGrafter"/>
</dbReference>
<reference evidence="14" key="1">
    <citation type="submission" date="2021-03" db="EMBL/GenBank/DDBJ databases">
        <authorList>
            <person name="Tagirdzhanova G."/>
        </authorList>
    </citation>
    <scope>NUCLEOTIDE SEQUENCE</scope>
</reference>
<dbReference type="GO" id="GO:0046656">
    <property type="term" value="P:folic acid biosynthetic process"/>
    <property type="evidence" value="ECO:0007669"/>
    <property type="project" value="UniProtKB-KW"/>
</dbReference>